<evidence type="ECO:0000313" key="3">
    <source>
        <dbReference type="Proteomes" id="UP000266841"/>
    </source>
</evidence>
<feature type="region of interest" description="Disordered" evidence="1">
    <location>
        <begin position="1"/>
        <end position="187"/>
    </location>
</feature>
<organism evidence="2 3">
    <name type="scientific">Thalassiosira oceanica</name>
    <name type="common">Marine diatom</name>
    <dbReference type="NCBI Taxonomy" id="159749"/>
    <lineage>
        <taxon>Eukaryota</taxon>
        <taxon>Sar</taxon>
        <taxon>Stramenopiles</taxon>
        <taxon>Ochrophyta</taxon>
        <taxon>Bacillariophyta</taxon>
        <taxon>Coscinodiscophyceae</taxon>
        <taxon>Thalassiosirophycidae</taxon>
        <taxon>Thalassiosirales</taxon>
        <taxon>Thalassiosiraceae</taxon>
        <taxon>Thalassiosira</taxon>
    </lineage>
</organism>
<gene>
    <name evidence="2" type="ORF">THAOC_37222</name>
</gene>
<proteinExistence type="predicted"/>
<dbReference type="Proteomes" id="UP000266841">
    <property type="component" value="Unassembled WGS sequence"/>
</dbReference>
<sequence>DEGGETNGCGKASDRKVKGDSSCTNPPITAAGRWRREADSEDLVDRSGVDGSVGDWGDRRSGGGLHASVRLRLDEPFFGPIVDRPSLTTTAEGRGGPDDEEGPGFRPRKPAAEGSRDRKGGGARNEDGGPGPRVVPLRAKARSTARRDCGRRTLRGAGIQRYAGGGRGGGTPRLNAPPGGGGSEPHRELQLTRNTAMVDEMGKDDASRLIKVEGEEGAHGDATGAKQASSAIDQGNNIIDILIHEQTK</sequence>
<feature type="compositionally biased region" description="Basic and acidic residues" evidence="1">
    <location>
        <begin position="34"/>
        <end position="48"/>
    </location>
</feature>
<feature type="compositionally biased region" description="Basic and acidic residues" evidence="1">
    <location>
        <begin position="110"/>
        <end position="127"/>
    </location>
</feature>
<evidence type="ECO:0000256" key="1">
    <source>
        <dbReference type="SAM" id="MobiDB-lite"/>
    </source>
</evidence>
<keyword evidence="3" id="KW-1185">Reference proteome</keyword>
<name>K0QZ27_THAOC</name>
<comment type="caution">
    <text evidence="2">The sequence shown here is derived from an EMBL/GenBank/DDBJ whole genome shotgun (WGS) entry which is preliminary data.</text>
</comment>
<evidence type="ECO:0000313" key="2">
    <source>
        <dbReference type="EMBL" id="EJK44255.1"/>
    </source>
</evidence>
<dbReference type="EMBL" id="AGNL01049971">
    <property type="protein sequence ID" value="EJK44255.1"/>
    <property type="molecule type" value="Genomic_DNA"/>
</dbReference>
<feature type="non-terminal residue" evidence="2">
    <location>
        <position position="1"/>
    </location>
</feature>
<reference evidence="2 3" key="1">
    <citation type="journal article" date="2012" name="Genome Biol.">
        <title>Genome and low-iron response of an oceanic diatom adapted to chronic iron limitation.</title>
        <authorList>
            <person name="Lommer M."/>
            <person name="Specht M."/>
            <person name="Roy A.S."/>
            <person name="Kraemer L."/>
            <person name="Andreson R."/>
            <person name="Gutowska M.A."/>
            <person name="Wolf J."/>
            <person name="Bergner S.V."/>
            <person name="Schilhabel M.B."/>
            <person name="Klostermeier U.C."/>
            <person name="Beiko R.G."/>
            <person name="Rosenstiel P."/>
            <person name="Hippler M."/>
            <person name="Laroche J."/>
        </authorList>
    </citation>
    <scope>NUCLEOTIDE SEQUENCE [LARGE SCALE GENOMIC DNA]</scope>
    <source>
        <strain evidence="2 3">CCMP1005</strain>
    </source>
</reference>
<protein>
    <submittedName>
        <fullName evidence="2">Uncharacterized protein</fullName>
    </submittedName>
</protein>
<accession>K0QZ27</accession>
<dbReference type="AlphaFoldDB" id="K0QZ27"/>